<organism evidence="2 3">
    <name type="scientific">Entamoeba histolytica</name>
    <dbReference type="NCBI Taxonomy" id="5759"/>
    <lineage>
        <taxon>Eukaryota</taxon>
        <taxon>Amoebozoa</taxon>
        <taxon>Evosea</taxon>
        <taxon>Archamoebae</taxon>
        <taxon>Mastigamoebida</taxon>
        <taxon>Entamoebidae</taxon>
        <taxon>Entamoeba</taxon>
    </lineage>
</organism>
<dbReference type="VEuPathDB" id="AmoebaDB:EHI7A_178790"/>
<reference evidence="2 3" key="1">
    <citation type="submission" date="2016-05" db="EMBL/GenBank/DDBJ databases">
        <title>First whole genome sequencing of Entamoeba histolytica HM1:IMSS-clone-6.</title>
        <authorList>
            <person name="Mukherjee Avik.K."/>
            <person name="Izumyama S."/>
            <person name="Nakada-Tsukui K."/>
            <person name="Nozaki T."/>
        </authorList>
    </citation>
    <scope>NUCLEOTIDE SEQUENCE [LARGE SCALE GENOMIC DNA]</scope>
    <source>
        <strain evidence="2 3">HM1:IMSS clone 6</strain>
    </source>
</reference>
<dbReference type="Proteomes" id="UP000078387">
    <property type="component" value="Unassembled WGS sequence"/>
</dbReference>
<proteinExistence type="predicted"/>
<keyword evidence="1" id="KW-0472">Membrane</keyword>
<evidence type="ECO:0000256" key="1">
    <source>
        <dbReference type="SAM" id="Phobius"/>
    </source>
</evidence>
<dbReference type="VEuPathDB" id="AmoebaDB:EHI_005940"/>
<gene>
    <name evidence="2" type="ORF">CL6EHI_005940</name>
</gene>
<accession>A0A5K1VJF5</accession>
<evidence type="ECO:0000313" key="2">
    <source>
        <dbReference type="EMBL" id="GAT95536.1"/>
    </source>
</evidence>
<keyword evidence="1" id="KW-0812">Transmembrane</keyword>
<name>A0A5K1VJF5_ENTHI</name>
<dbReference type="VEuPathDB" id="AmoebaDB:KM1_210440"/>
<protein>
    <submittedName>
        <fullName evidence="2">Uncharacterized protein</fullName>
    </submittedName>
</protein>
<feature type="transmembrane region" description="Helical" evidence="1">
    <location>
        <begin position="7"/>
        <end position="28"/>
    </location>
</feature>
<dbReference type="AlphaFoldDB" id="A0A5K1VJF5"/>
<dbReference type="VEuPathDB" id="AmoebaDB:EHI5A_163780"/>
<comment type="caution">
    <text evidence="2">The sequence shown here is derived from an EMBL/GenBank/DDBJ whole genome shotgun (WGS) entry which is preliminary data.</text>
</comment>
<dbReference type="EMBL" id="BDEQ01000001">
    <property type="protein sequence ID" value="GAT95536.1"/>
    <property type="molecule type" value="Genomic_DNA"/>
</dbReference>
<evidence type="ECO:0000313" key="3">
    <source>
        <dbReference type="Proteomes" id="UP000078387"/>
    </source>
</evidence>
<dbReference type="OMA" id="RYERSEI"/>
<keyword evidence="1" id="KW-1133">Transmembrane helix</keyword>
<sequence>MINIEEVGICAIVLIVIVGIILLLTQYYSTKTPHRVSVFNWFWNRQSYIPNEPYSTQLRRYPSDFDRSVSLSTNSLYNDYNKYAPQVTRETIPIRRDNDYQVRSMENDVRTRQFSNENLIDIDSEDQMEETSVHHPLNPEHHYQEDWVSINQDIDNPQSRMDRSEISGFLYSNGQKQNKYDTILEDGFTLNNQNTTPYRNSYQQQYQQPYSGYTYFPH</sequence>
<dbReference type="VEuPathDB" id="AmoebaDB:EHI8A_133040"/>